<dbReference type="RefSeq" id="WP_382398353.1">
    <property type="nucleotide sequence ID" value="NZ_JBHSWH010000001.1"/>
</dbReference>
<evidence type="ECO:0000313" key="4">
    <source>
        <dbReference type="Proteomes" id="UP001596298"/>
    </source>
</evidence>
<dbReference type="InterPro" id="IPR036663">
    <property type="entry name" value="Fumarylacetoacetase_C_sf"/>
</dbReference>
<dbReference type="InterPro" id="IPR011234">
    <property type="entry name" value="Fumarylacetoacetase-like_C"/>
</dbReference>
<comment type="caution">
    <text evidence="3">The sequence shown here is derived from an EMBL/GenBank/DDBJ whole genome shotgun (WGS) entry which is preliminary data.</text>
</comment>
<proteinExistence type="predicted"/>
<sequence>MTDIRLLARTLDDAVRAASAIPQLSSSTPLTLDEAYAVQRAGVELRRERSDDVVGVKLGFTSKAKAEQMGVSDVIIGYLTGSMAVGDGGAFNLGKAVHPRIEPEVAFRLGRDIDPAAPAADLTDAVDGVAPAMEIIDSRYRDFKFSLEDVVADNTSACGFVIGEWLPPQQVRDRFDLSAQPVRLSVDGHDEASGSTRDILGDPWQALPAVVRMAAQYGHPLAAGSVLLAGAATAAIPLRPGTVRADVGELGSVSVRVVDGGSDV</sequence>
<dbReference type="Proteomes" id="UP001596298">
    <property type="component" value="Unassembled WGS sequence"/>
</dbReference>
<keyword evidence="1" id="KW-0456">Lyase</keyword>
<dbReference type="SUPFAM" id="SSF56529">
    <property type="entry name" value="FAH"/>
    <property type="match status" value="1"/>
</dbReference>
<keyword evidence="4" id="KW-1185">Reference proteome</keyword>
<gene>
    <name evidence="3" type="ORF">ACFQDH_03040</name>
</gene>
<accession>A0ABW2ABN4</accession>
<dbReference type="Gene3D" id="3.90.850.10">
    <property type="entry name" value="Fumarylacetoacetase-like, C-terminal domain"/>
    <property type="match status" value="1"/>
</dbReference>
<dbReference type="InterPro" id="IPR050772">
    <property type="entry name" value="Hydratase-Decarb/MhpD_sf"/>
</dbReference>
<protein>
    <submittedName>
        <fullName evidence="3">2-keto-4-pentenoate hydratase</fullName>
    </submittedName>
</protein>
<dbReference type="PANTHER" id="PTHR30143:SF0">
    <property type="entry name" value="2-KETO-4-PENTENOATE HYDRATASE"/>
    <property type="match status" value="1"/>
</dbReference>
<evidence type="ECO:0000256" key="1">
    <source>
        <dbReference type="ARBA" id="ARBA00023239"/>
    </source>
</evidence>
<feature type="domain" description="Fumarylacetoacetase-like C-terminal" evidence="2">
    <location>
        <begin position="75"/>
        <end position="258"/>
    </location>
</feature>
<dbReference type="PANTHER" id="PTHR30143">
    <property type="entry name" value="ACID HYDRATASE"/>
    <property type="match status" value="1"/>
</dbReference>
<reference evidence="4" key="1">
    <citation type="journal article" date="2019" name="Int. J. Syst. Evol. Microbiol.">
        <title>The Global Catalogue of Microorganisms (GCM) 10K type strain sequencing project: providing services to taxonomists for standard genome sequencing and annotation.</title>
        <authorList>
            <consortium name="The Broad Institute Genomics Platform"/>
            <consortium name="The Broad Institute Genome Sequencing Center for Infectious Disease"/>
            <person name="Wu L."/>
            <person name="Ma J."/>
        </authorList>
    </citation>
    <scope>NUCLEOTIDE SEQUENCE [LARGE SCALE GENOMIC DNA]</scope>
    <source>
        <strain evidence="4">CCUG 58127</strain>
    </source>
</reference>
<name>A0ABW2ABN4_9MICO</name>
<evidence type="ECO:0000259" key="2">
    <source>
        <dbReference type="Pfam" id="PF01557"/>
    </source>
</evidence>
<dbReference type="EMBL" id="JBHSWH010000001">
    <property type="protein sequence ID" value="MFC6704274.1"/>
    <property type="molecule type" value="Genomic_DNA"/>
</dbReference>
<organism evidence="3 4">
    <name type="scientific">Flexivirga alba</name>
    <dbReference type="NCBI Taxonomy" id="702742"/>
    <lineage>
        <taxon>Bacteria</taxon>
        <taxon>Bacillati</taxon>
        <taxon>Actinomycetota</taxon>
        <taxon>Actinomycetes</taxon>
        <taxon>Micrococcales</taxon>
        <taxon>Dermacoccaceae</taxon>
        <taxon>Flexivirga</taxon>
    </lineage>
</organism>
<evidence type="ECO:0000313" key="3">
    <source>
        <dbReference type="EMBL" id="MFC6704274.1"/>
    </source>
</evidence>
<dbReference type="Pfam" id="PF01557">
    <property type="entry name" value="FAA_hydrolase"/>
    <property type="match status" value="1"/>
</dbReference>